<evidence type="ECO:0000313" key="2">
    <source>
        <dbReference type="EMBL" id="CAB1429242.1"/>
    </source>
</evidence>
<dbReference type="EMBL" id="CADEAL010001114">
    <property type="protein sequence ID" value="CAB1429242.1"/>
    <property type="molecule type" value="Genomic_DNA"/>
</dbReference>
<keyword evidence="3" id="KW-1185">Reference proteome</keyword>
<name>A0A9N7YJJ2_PLEPL</name>
<reference evidence="2" key="1">
    <citation type="submission" date="2020-03" db="EMBL/GenBank/DDBJ databases">
        <authorList>
            <person name="Weist P."/>
        </authorList>
    </citation>
    <scope>NUCLEOTIDE SEQUENCE</scope>
</reference>
<dbReference type="AlphaFoldDB" id="A0A9N7YJJ2"/>
<feature type="region of interest" description="Disordered" evidence="1">
    <location>
        <begin position="77"/>
        <end position="104"/>
    </location>
</feature>
<sequence>MEEDNKSFLPGHVDQDLAHQPSWPVTTIAKQAATGIQQSANSLHSNSAFTHLKAGNSFFFSSSALIPYFMAEKERAKERRGRMVRGGDKKEGSLETAAGEAKAVSRFRRLSM</sequence>
<dbReference type="Proteomes" id="UP001153269">
    <property type="component" value="Unassembled WGS sequence"/>
</dbReference>
<proteinExistence type="predicted"/>
<comment type="caution">
    <text evidence="2">The sequence shown here is derived from an EMBL/GenBank/DDBJ whole genome shotgun (WGS) entry which is preliminary data.</text>
</comment>
<evidence type="ECO:0000313" key="3">
    <source>
        <dbReference type="Proteomes" id="UP001153269"/>
    </source>
</evidence>
<organism evidence="2 3">
    <name type="scientific">Pleuronectes platessa</name>
    <name type="common">European plaice</name>
    <dbReference type="NCBI Taxonomy" id="8262"/>
    <lineage>
        <taxon>Eukaryota</taxon>
        <taxon>Metazoa</taxon>
        <taxon>Chordata</taxon>
        <taxon>Craniata</taxon>
        <taxon>Vertebrata</taxon>
        <taxon>Euteleostomi</taxon>
        <taxon>Actinopterygii</taxon>
        <taxon>Neopterygii</taxon>
        <taxon>Teleostei</taxon>
        <taxon>Neoteleostei</taxon>
        <taxon>Acanthomorphata</taxon>
        <taxon>Carangaria</taxon>
        <taxon>Pleuronectiformes</taxon>
        <taxon>Pleuronectoidei</taxon>
        <taxon>Pleuronectidae</taxon>
        <taxon>Pleuronectes</taxon>
    </lineage>
</organism>
<accession>A0A9N7YJJ2</accession>
<evidence type="ECO:0000256" key="1">
    <source>
        <dbReference type="SAM" id="MobiDB-lite"/>
    </source>
</evidence>
<protein>
    <submittedName>
        <fullName evidence="2">Uncharacterized protein</fullName>
    </submittedName>
</protein>
<gene>
    <name evidence="2" type="ORF">PLEPLA_LOCUS17218</name>
</gene>